<feature type="domain" description="EGF-like" evidence="16">
    <location>
        <begin position="1314"/>
        <end position="1350"/>
    </location>
</feature>
<dbReference type="Pfam" id="PF00084">
    <property type="entry name" value="Sushi"/>
    <property type="match status" value="32"/>
</dbReference>
<keyword evidence="2" id="KW-0217">Developmental protein</keyword>
<feature type="disulfide bond" evidence="14">
    <location>
        <begin position="1884"/>
        <end position="1911"/>
    </location>
</feature>
<feature type="domain" description="Sushi" evidence="19">
    <location>
        <begin position="2392"/>
        <end position="2450"/>
    </location>
</feature>
<feature type="domain" description="Sushi" evidence="19">
    <location>
        <begin position="2451"/>
        <end position="2508"/>
    </location>
</feature>
<dbReference type="Pfam" id="PF02494">
    <property type="entry name" value="HYR"/>
    <property type="match status" value="2"/>
</dbReference>
<dbReference type="PRINTS" id="PR00895">
    <property type="entry name" value="PENTAXIN"/>
</dbReference>
<feature type="disulfide bond" evidence="13">
    <location>
        <begin position="1264"/>
        <end position="1273"/>
    </location>
</feature>
<dbReference type="SUPFAM" id="SSF53300">
    <property type="entry name" value="vWA-like"/>
    <property type="match status" value="1"/>
</dbReference>
<feature type="domain" description="Sushi" evidence="19">
    <location>
        <begin position="3034"/>
        <end position="3091"/>
    </location>
</feature>
<dbReference type="InterPro" id="IPR000436">
    <property type="entry name" value="Sushi_SCR_CCP_dom"/>
</dbReference>
<dbReference type="GO" id="GO:0048732">
    <property type="term" value="P:gland development"/>
    <property type="evidence" value="ECO:0007669"/>
    <property type="project" value="UniProtKB-ARBA"/>
</dbReference>
<dbReference type="InterPro" id="IPR035976">
    <property type="entry name" value="Sushi/SCR/CCP_sf"/>
</dbReference>
<dbReference type="InterPro" id="IPR011641">
    <property type="entry name" value="Tyr-kin_ephrin_A/B_rcpt-like"/>
</dbReference>
<feature type="disulfide bond" evidence="14">
    <location>
        <begin position="1797"/>
        <end position="1840"/>
    </location>
</feature>
<feature type="domain" description="Sushi" evidence="19">
    <location>
        <begin position="2915"/>
        <end position="2974"/>
    </location>
</feature>
<evidence type="ECO:0000256" key="8">
    <source>
        <dbReference type="ARBA" id="ARBA00022837"/>
    </source>
</evidence>
<dbReference type="InterPro" id="IPR050350">
    <property type="entry name" value="Compl-Cell_Adhes-Reg"/>
</dbReference>
<evidence type="ECO:0000259" key="16">
    <source>
        <dbReference type="PROSITE" id="PS50026"/>
    </source>
</evidence>
<dbReference type="PROSITE" id="PS00022">
    <property type="entry name" value="EGF_1"/>
    <property type="match status" value="7"/>
</dbReference>
<dbReference type="InterPro" id="IPR000742">
    <property type="entry name" value="EGF"/>
</dbReference>
<dbReference type="InterPro" id="IPR018097">
    <property type="entry name" value="EGF_Ca-bd_CS"/>
</dbReference>
<dbReference type="FunFam" id="2.60.120.200:FF:000012">
    <property type="entry name" value="neuronal pentraxin receptor"/>
    <property type="match status" value="1"/>
</dbReference>
<feature type="domain" description="Sushi" evidence="19">
    <location>
        <begin position="1795"/>
        <end position="1854"/>
    </location>
</feature>
<feature type="domain" description="Sushi" evidence="19">
    <location>
        <begin position="2509"/>
        <end position="2566"/>
    </location>
</feature>
<evidence type="ECO:0000256" key="3">
    <source>
        <dbReference type="ARBA" id="ARBA00022536"/>
    </source>
</evidence>
<feature type="domain" description="Sushi" evidence="19">
    <location>
        <begin position="518"/>
        <end position="577"/>
    </location>
</feature>
<dbReference type="InterPro" id="IPR002035">
    <property type="entry name" value="VWF_A"/>
</dbReference>
<feature type="disulfide bond" evidence="14">
    <location>
        <begin position="2769"/>
        <end position="2796"/>
    </location>
</feature>
<dbReference type="Pfam" id="PF00008">
    <property type="entry name" value="EGF"/>
    <property type="match status" value="5"/>
</dbReference>
<keyword evidence="12" id="KW-0325">Glycoprotein</keyword>
<dbReference type="SMART" id="SM00159">
    <property type="entry name" value="PTX"/>
    <property type="match status" value="1"/>
</dbReference>
<dbReference type="SUPFAM" id="SSF49899">
    <property type="entry name" value="Concanavalin A-like lectins/glucanases"/>
    <property type="match status" value="1"/>
</dbReference>
<feature type="disulfide bond" evidence="13">
    <location>
        <begin position="1340"/>
        <end position="1349"/>
    </location>
</feature>
<feature type="domain" description="Sushi" evidence="19">
    <location>
        <begin position="3092"/>
        <end position="3156"/>
    </location>
</feature>
<feature type="domain" description="Sushi" evidence="19">
    <location>
        <begin position="3157"/>
        <end position="3214"/>
    </location>
</feature>
<dbReference type="Pfam" id="PF12661">
    <property type="entry name" value="hEGF"/>
    <property type="match status" value="2"/>
</dbReference>
<dbReference type="Gene3D" id="2.10.50.10">
    <property type="entry name" value="Tumor Necrosis Factor Receptor, subunit A, domain 2"/>
    <property type="match status" value="3"/>
</dbReference>
<feature type="disulfide bond" evidence="14">
    <location>
        <begin position="1677"/>
        <end position="1720"/>
    </location>
</feature>
<dbReference type="PROSITE" id="PS01186">
    <property type="entry name" value="EGF_2"/>
    <property type="match status" value="7"/>
</dbReference>
<dbReference type="PROSITE" id="PS51828">
    <property type="entry name" value="PTX_2"/>
    <property type="match status" value="1"/>
</dbReference>
<dbReference type="EnsemblMetazoa" id="XM_038211231.1">
    <property type="protein sequence ID" value="XP_038067159.1"/>
    <property type="gene ID" value="LOC119737127"/>
</dbReference>
<feature type="domain" description="Sushi" evidence="19">
    <location>
        <begin position="2567"/>
        <end position="2623"/>
    </location>
</feature>
<feature type="domain" description="Sushi" evidence="19">
    <location>
        <begin position="2799"/>
        <end position="2856"/>
    </location>
</feature>
<evidence type="ECO:0000256" key="12">
    <source>
        <dbReference type="ARBA" id="ARBA00023180"/>
    </source>
</evidence>
<feature type="domain" description="Sushi" evidence="19">
    <location>
        <begin position="578"/>
        <end position="645"/>
    </location>
</feature>
<feature type="compositionally biased region" description="Polar residues" evidence="15">
    <location>
        <begin position="79"/>
        <end position="94"/>
    </location>
</feature>
<dbReference type="FunFam" id="2.10.25.10:FF:000122">
    <property type="entry name" value="Protein crumbs homolog 2"/>
    <property type="match status" value="1"/>
</dbReference>
<evidence type="ECO:0000259" key="18">
    <source>
        <dbReference type="PROSITE" id="PS50825"/>
    </source>
</evidence>
<feature type="disulfide bond" evidence="14">
    <location>
        <begin position="3243"/>
        <end position="3270"/>
    </location>
</feature>
<feature type="disulfide bond" evidence="14">
    <location>
        <begin position="2827"/>
        <end position="2854"/>
    </location>
</feature>
<dbReference type="SUPFAM" id="SSF57184">
    <property type="entry name" value="Growth factor receptor domain"/>
    <property type="match status" value="3"/>
</dbReference>
<evidence type="ECO:0000256" key="14">
    <source>
        <dbReference type="PROSITE-ProRule" id="PRU00302"/>
    </source>
</evidence>
<dbReference type="GO" id="GO:0005509">
    <property type="term" value="F:calcium ion binding"/>
    <property type="evidence" value="ECO:0007669"/>
    <property type="project" value="InterPro"/>
</dbReference>
<feature type="domain" description="Sushi" evidence="19">
    <location>
        <begin position="2682"/>
        <end position="2739"/>
    </location>
</feature>
<feature type="domain" description="Sushi" evidence="19">
    <location>
        <begin position="2151"/>
        <end position="2208"/>
    </location>
</feature>
<dbReference type="PROSITE" id="PS50026">
    <property type="entry name" value="EGF_3"/>
    <property type="match status" value="7"/>
</dbReference>
<feature type="disulfide bond" evidence="14">
    <location>
        <begin position="2537"/>
        <end position="2564"/>
    </location>
</feature>
<evidence type="ECO:0000256" key="6">
    <source>
        <dbReference type="ARBA" id="ARBA00022729"/>
    </source>
</evidence>
<evidence type="ECO:0000313" key="22">
    <source>
        <dbReference type="Proteomes" id="UP000887568"/>
    </source>
</evidence>
<dbReference type="InterPro" id="IPR009030">
    <property type="entry name" value="Growth_fac_rcpt_cys_sf"/>
</dbReference>
<dbReference type="InterPro" id="IPR001881">
    <property type="entry name" value="EGF-like_Ca-bd_dom"/>
</dbReference>
<feature type="domain" description="EGF-like" evidence="16">
    <location>
        <begin position="1428"/>
        <end position="1464"/>
    </location>
</feature>
<comment type="caution">
    <text evidence="13">Lacks conserved residue(s) required for the propagation of feature annotation.</text>
</comment>
<feature type="domain" description="Sushi" evidence="19">
    <location>
        <begin position="1972"/>
        <end position="2030"/>
    </location>
</feature>
<feature type="domain" description="Sushi" evidence="19">
    <location>
        <begin position="2334"/>
        <end position="2391"/>
    </location>
</feature>
<dbReference type="Pfam" id="PF00092">
    <property type="entry name" value="VWA"/>
    <property type="match status" value="1"/>
</dbReference>
<feature type="disulfide bond" evidence="14">
    <location>
        <begin position="2362"/>
        <end position="2389"/>
    </location>
</feature>
<dbReference type="SMART" id="SM00181">
    <property type="entry name" value="EGF"/>
    <property type="match status" value="10"/>
</dbReference>
<dbReference type="PROSITE" id="PS50825">
    <property type="entry name" value="HYR"/>
    <property type="match status" value="2"/>
</dbReference>
<feature type="disulfide bond" evidence="13">
    <location>
        <begin position="1302"/>
        <end position="1311"/>
    </location>
</feature>
<dbReference type="CDD" id="cd01450">
    <property type="entry name" value="vWFA_subfamily_ECM"/>
    <property type="match status" value="1"/>
</dbReference>
<dbReference type="GO" id="GO:0050877">
    <property type="term" value="P:nervous system process"/>
    <property type="evidence" value="ECO:0007669"/>
    <property type="project" value="UniProtKB-ARBA"/>
</dbReference>
<dbReference type="Pfam" id="PF07699">
    <property type="entry name" value="Ephrin_rec_like"/>
    <property type="match status" value="4"/>
</dbReference>
<evidence type="ECO:0000256" key="15">
    <source>
        <dbReference type="SAM" id="MobiDB-lite"/>
    </source>
</evidence>
<feature type="domain" description="Sushi" evidence="19">
    <location>
        <begin position="2031"/>
        <end position="2088"/>
    </location>
</feature>
<proteinExistence type="predicted"/>
<feature type="domain" description="Sushi" evidence="19">
    <location>
        <begin position="2209"/>
        <end position="2275"/>
    </location>
</feature>
<feature type="domain" description="Sushi" evidence="19">
    <location>
        <begin position="2276"/>
        <end position="2333"/>
    </location>
</feature>
<feature type="domain" description="EGF-like" evidence="16">
    <location>
        <begin position="1238"/>
        <end position="1274"/>
    </location>
</feature>
<feature type="disulfide bond" evidence="14">
    <location>
        <begin position="548"/>
        <end position="575"/>
    </location>
</feature>
<feature type="domain" description="Sushi" evidence="19">
    <location>
        <begin position="2857"/>
        <end position="2914"/>
    </location>
</feature>
<protein>
    <recommendedName>
        <fullName evidence="23">Sushi, von Willebrand factor type A, EGF and pentraxin domain-containing protein 1</fullName>
    </recommendedName>
</protein>
<feature type="domain" description="EGF-like" evidence="16">
    <location>
        <begin position="1276"/>
        <end position="1312"/>
    </location>
</feature>
<name>A0A914AUG8_PATMI</name>
<dbReference type="Pfam" id="PF00354">
    <property type="entry name" value="Pentaxin"/>
    <property type="match status" value="1"/>
</dbReference>
<feature type="domain" description="EGF-like" evidence="16">
    <location>
        <begin position="3339"/>
        <end position="3371"/>
    </location>
</feature>
<feature type="region of interest" description="Disordered" evidence="15">
    <location>
        <begin position="77"/>
        <end position="100"/>
    </location>
</feature>
<dbReference type="FunFam" id="2.10.25.10:FF:000004">
    <property type="entry name" value="Neurogenic locus notch 1"/>
    <property type="match status" value="2"/>
</dbReference>
<feature type="disulfide bond" evidence="14">
    <location>
        <begin position="2479"/>
        <end position="2506"/>
    </location>
</feature>
<dbReference type="InterPro" id="IPR013032">
    <property type="entry name" value="EGF-like_CS"/>
</dbReference>
<sequence>MSYLCTESLKLDGRPTVNEMVVVTAAVLRLGGRLRCVTIMLPFLLLWICMPCTHSMSIVQTEQEQFLNETGPSIPDATSVKNIHSSNDKQSPQQLEEPAISDDGNVYDDAAALFETQEFQFGETRKLSHAEAKAGCSNMSSAEVLKGQVDKLRNTANGQVDLVFLVDSSASVGNTNFFNELKFVKKLLASFEVAEWATRVTVITFASRHRVVANIDHLGEPSPTKHKCSLLNAELPGITYVGGGTFTRGAFLLAQKALSSPFARPNATKAVFLITDGYSNGGDPRPIAQNLARNNVEIFTFGIKNGNVKELHMMATVPKRQHCYILDTFQEFEALARRALHEDLRLGEFILESAGLCSSLCPEGGHCCHPLATCRCGTTNGQYECICPQGYYGSGFVNGCHACPAGTYKPRAIPGGISTCKACPDPNHTSGPGSISVKDCTCRSGYQAVSGEPACRMMTCPVLAPPTNGFFVSGECSNTIHSACALRCSPGYELIGRSIVMCSADSSWSSEPATCRVKKCQPLQQISGGTFHCTRDDFAFDTECTTLCSRGHILVGSKMRRCLPIARWDGLPSACRAVTCPPLEPVLHTSLQPASCTSDRQTYGTECVTVCDPGYQLQDESQSARQCLESGMWSPKPDRPNVCLDVTTPDIMCPDDITVDAIPGDSVSNVSWVGPLTVDNSGEVPAVTVTPAVRSPWLFPIGDTFITYYATDKARNSGSCSFVISVIDSQPPVIEQCRSPNVVLATDDHNPQVAWEEPQFSDNSGGPVTVSRSHTPGLSLSFGTTNVEYIARDETGNTKSCHITVNVQQSACVIPEDPQHGRADCTSLGGGVECTLRCDDGYAFPIEPEPVYRCSEDGRWSPSHAMPWEDCSKRENPANATLPVRFTFPVDFCNQNLADEMADNIRRNHENKAGQICSGPVDCRFAGIRVNCLPQGGTRSLSATVADLTSSHGQRQQLRGDINFNREQFEKLQQFPGVLVDMNITGQLSFPEGETSVDEDAYQELRSSLSSASNSLVQSVIVDDSIPSGMGAQLDANSIVVLPSETIPMCPPGNVVGQHQCLRCAAGTFLNGQTRECERCPQGSYQDQFGQIQCIACPPGTSTAKGRAESVQDCKDICNPGSSSNTGLEQCEACPKGSYQPLSGSTDCLPCPSGTSTLKTGSSIVKECAEPCKSGYVSRSGLVPCLPCPDGYFQPGISKTSCYKCPQTTLANSAVSTWEDCIGPNIESFNISSLEVLPYNDCFSDPCANGATCQRVSAGYVCICRPGYTGITCDTEIDDCESTPCENGGSCRDGLNDFSCVCPEGYQGKTCSVDINECQHSSCQHNGTCLDGLASYHCVCPRGYAGDLCEHEVNECLSDPCYHGARCVDGLASFSCDCRPGYHGTFCEMETNECESRPCMNGATCHDLVANYRCECKSGFNGVHCETDIDECVSSPCQFNGTCQDDVNGYQCNCQHGYTGDMCEIELPWDFNLLFEHLSTTDYVMIDRALPDLTEVTVAFWMRSEDTNYGSPFSYGAVDGYGNQLSNAFTFMDYSGFVLYVNDSRHVSDVTANDGVWHHVAVTWSSIDGEWVIYKDGDVVDWGEGLAEGAVIPGGGVFVLGQEQDSIGGDFASSEAFVGELTLLHVWARVLSSREIAGLLRDCHRPDLEGAVLAWPDVLLNIYGEVRQVKNDFCKGCYAPFHPKNGYYTGYQTGSQHNVVYYECESGFEVDSRMYNYSTCQISGDWMPYEPPICRRILCRFPDLIENGEIVGTKSSYESQISYICRDGYTLIGPAVRECLETREWSGYQPRCEVVLCGSVPEIPNSDYFNYEGGSDVSSQAVVYRCRDGYQLQGQGIVTCGPDGEWSQLPECLAIICSQPERSPHSSFTLSRGYVLGDQVTYTCYAGYQLIGNATRTCLPDASWSDTSPKCVPIQCGAPPNITFATYSLTGLTLGSVAQYSCLEGYQMHGTGSLQCVENLKWVGEYLACLPKPCPDIERPSHGDLIGDLFQYGETVTFTCNAGYQLDGPSTTLECLASGFWNDSLPVCEPVLCGLPDKIPNGYYNGEHFEFGGVVEYRCQLGFNLIGQLVRSCDTDGQWNGSAPHCERVTCDSPPTIQNADLVSKDQDVYYYPSNVTFQCRAGYTLQDGRGTLSCGLNGTWQGEQEMCETVTCMRLGGLLNGRLVRTGHNFEDTATYLCHEGFYLVGNLTRVCQAEGQWSGVDSRCLPISCPRLPDVAHAKFTVKARNESFADGSHPYRTKVRYRCDPGYQLDGDQELRCAVSGEWSAALPSCQPIGCHDLPIPSHGAINGDDQTYNKSVTYTCETGYRLLGKPVRTCLADGTWSGDFPICKMVICGEPPRPENGRFTGHNFLYRGVADYWCNQGYILNGTSTTSCLSTGLWSSPPPLCQPIDCGPPPAIVNTTHTVNSTLFGSLAYYACQEGYRLDGSPTLECRWNGEWMGGASIRCTPMICNDPPPMEFGFTKDMDYYVGDTAEYACIEGALLHGNGLVTCLPNRTWSRPTGVCRIITCPELVAPSHGAVFSPLITNGSVAVYTCDEGYVINGTSNLTCTESSTWNHSPPECRPVTCPVPSIQNGTAAFSGHQYLDKVSYNCDRGFRLEGDTEQNCLANATWSGETPLCKLISCGVPDSTENGFVTETEIFYEGEVTYTCRAGYQLQGTPTRSCLSSGILSGETPVCEVITCAALPKIKNAVPSGSNSTYGSLVSYLCLEGFYAEDNITLECLANGSWSRTDSECLPVSCGSPSEIESGDISQNNGTTFGSVVSYHCREGHVMEGTSSVACQANGQWGKVQPVCKPVVCGPPPRVENGDVTSTSQSYLSSAVYACQIGYILIGPDTATCLSNGSWSYGEIRCEPISCDRPEPISHGRWAASSFALGERLSYMCDLGHDLVGRSERTCTVTGDWSGEPPICRPIKCPTPPELTNGVVLSAGNLQYQSKVLYGCDVGYVPSTSELSRTCQADGTWSVSDLACLPISCGPPPHVDNTFVPRPPSLTYNTSIVYHCGSGYQPQGLPVVTCLADGSWSIPQFQCNPINCGNLGEIENGKVGTAKTTFNSLAVYSCDEGYTLHGPGARRCLAQRAWSDTAPTCKPVPCGMPPSIRNAVHINTDISLTVADHVFGAVAQYTCVEGYKMASSDTLVCQSSGTWNTTNMSCEIRHCPPPTAIDNGQAIGDTHTFRSTVHYTCDAGYEITGSANLTCLADETWHPSTPNCTHISCPEIIASPDTTISGNGHRYQDTLAFRCKNDLQLHGARQLRCTADGTWDQPLPTCAPRSCSWPVKIDNGVVFGHRYQPGDTISYRCFSGYLLDGPSSRKCLPDYRWNGRDPKCVRLNLSSALNHSPVCIFPCLHGGTCIAPYQCNCPYGFAGSRCETELCTSRCIGNARCTDRHPGCK</sequence>
<feature type="disulfide bond" evidence="14">
    <location>
        <begin position="3185"/>
        <end position="3212"/>
    </location>
</feature>
<feature type="domain" description="Sushi" evidence="19">
    <location>
        <begin position="810"/>
        <end position="873"/>
    </location>
</feature>
<feature type="domain" description="Sushi" evidence="19">
    <location>
        <begin position="1737"/>
        <end position="1794"/>
    </location>
</feature>
<dbReference type="InterPro" id="IPR003410">
    <property type="entry name" value="HYR_dom"/>
</dbReference>
<evidence type="ECO:0000256" key="13">
    <source>
        <dbReference type="PROSITE-ProRule" id="PRU00076"/>
    </source>
</evidence>
<dbReference type="OrthoDB" id="6515930at2759"/>
<dbReference type="RefSeq" id="XP_038067159.1">
    <property type="nucleotide sequence ID" value="XM_038211231.1"/>
</dbReference>
<feature type="disulfide bond" evidence="14">
    <location>
        <begin position="2059"/>
        <end position="2086"/>
    </location>
</feature>
<evidence type="ECO:0000256" key="10">
    <source>
        <dbReference type="ARBA" id="ARBA00022989"/>
    </source>
</evidence>
<dbReference type="CDD" id="cd00054">
    <property type="entry name" value="EGF_CA"/>
    <property type="match status" value="6"/>
</dbReference>
<dbReference type="PROSITE" id="PS50923">
    <property type="entry name" value="SUSHI"/>
    <property type="match status" value="32"/>
</dbReference>
<dbReference type="SMART" id="SM00032">
    <property type="entry name" value="CCP"/>
    <property type="match status" value="32"/>
</dbReference>
<dbReference type="SMART" id="SM00327">
    <property type="entry name" value="VWA"/>
    <property type="match status" value="1"/>
</dbReference>
<keyword evidence="5" id="KW-0812">Transmembrane</keyword>
<evidence type="ECO:0008006" key="23">
    <source>
        <dbReference type="Google" id="ProtNLM"/>
    </source>
</evidence>
<dbReference type="PANTHER" id="PTHR19325">
    <property type="entry name" value="COMPLEMENT COMPONENT-RELATED SUSHI DOMAIN-CONTAINING"/>
    <property type="match status" value="1"/>
</dbReference>
<feature type="domain" description="Pentraxin (PTX)" evidence="20">
    <location>
        <begin position="1469"/>
        <end position="1674"/>
    </location>
</feature>
<feature type="domain" description="EGF-like" evidence="16">
    <location>
        <begin position="1352"/>
        <end position="1388"/>
    </location>
</feature>
<dbReference type="GO" id="GO:0016020">
    <property type="term" value="C:membrane"/>
    <property type="evidence" value="ECO:0007669"/>
    <property type="project" value="UniProtKB-SubCell"/>
</dbReference>
<evidence type="ECO:0000256" key="9">
    <source>
        <dbReference type="ARBA" id="ARBA00022976"/>
    </source>
</evidence>
<feature type="domain" description="Sushi" evidence="19">
    <location>
        <begin position="1855"/>
        <end position="1913"/>
    </location>
</feature>
<evidence type="ECO:0000256" key="4">
    <source>
        <dbReference type="ARBA" id="ARBA00022659"/>
    </source>
</evidence>
<feature type="domain" description="Sushi" evidence="19">
    <location>
        <begin position="2975"/>
        <end position="3033"/>
    </location>
</feature>
<dbReference type="Proteomes" id="UP000887568">
    <property type="component" value="Unplaced"/>
</dbReference>
<evidence type="ECO:0000256" key="11">
    <source>
        <dbReference type="ARBA" id="ARBA00023157"/>
    </source>
</evidence>
<feature type="domain" description="Sushi" evidence="19">
    <location>
        <begin position="2624"/>
        <end position="2681"/>
    </location>
</feature>
<dbReference type="GO" id="GO:0003002">
    <property type="term" value="P:regionalization"/>
    <property type="evidence" value="ECO:0007669"/>
    <property type="project" value="UniProtKB-ARBA"/>
</dbReference>
<keyword evidence="9" id="KW-0914">Notch signaling pathway</keyword>
<accession>A0A914AUG8</accession>
<comment type="subcellular location">
    <subcellularLocation>
        <location evidence="1">Membrane</location>
        <topology evidence="1">Single-pass type I membrane protein</topology>
    </subcellularLocation>
</comment>
<feature type="disulfide bond" evidence="14">
    <location>
        <begin position="2594"/>
        <end position="2621"/>
    </location>
</feature>
<evidence type="ECO:0000259" key="20">
    <source>
        <dbReference type="PROSITE" id="PS51828"/>
    </source>
</evidence>
<keyword evidence="6" id="KW-0732">Signal</keyword>
<dbReference type="Gene3D" id="2.60.120.200">
    <property type="match status" value="1"/>
</dbReference>
<dbReference type="FunFam" id="2.10.25.10:FF:000095">
    <property type="entry name" value="Notch, isoform B"/>
    <property type="match status" value="1"/>
</dbReference>
<feature type="disulfide bond" evidence="14">
    <location>
        <begin position="3062"/>
        <end position="3089"/>
    </location>
</feature>
<feature type="disulfide bond" evidence="14">
    <location>
        <begin position="2246"/>
        <end position="2273"/>
    </location>
</feature>
<evidence type="ECO:0000313" key="21">
    <source>
        <dbReference type="EnsemblMetazoa" id="XP_038067159.1"/>
    </source>
</evidence>
<feature type="disulfide bond" evidence="14">
    <location>
        <begin position="2179"/>
        <end position="2206"/>
    </location>
</feature>
<feature type="disulfide bond" evidence="14">
    <location>
        <begin position="1942"/>
        <end position="1969"/>
    </location>
</feature>
<dbReference type="InterPro" id="IPR036465">
    <property type="entry name" value="vWFA_dom_sf"/>
</dbReference>
<feature type="domain" description="Sushi" evidence="19">
    <location>
        <begin position="1675"/>
        <end position="1736"/>
    </location>
</feature>
<dbReference type="Gene3D" id="2.10.25.10">
    <property type="entry name" value="Laminin"/>
    <property type="match status" value="7"/>
</dbReference>
<feature type="disulfide bond" evidence="13">
    <location>
        <begin position="1454"/>
        <end position="1463"/>
    </location>
</feature>
<feature type="disulfide bond" evidence="14">
    <location>
        <begin position="2304"/>
        <end position="2331"/>
    </location>
</feature>
<feature type="domain" description="Sushi" evidence="19">
    <location>
        <begin position="3215"/>
        <end position="3272"/>
    </location>
</feature>
<evidence type="ECO:0000256" key="5">
    <source>
        <dbReference type="ARBA" id="ARBA00022692"/>
    </source>
</evidence>
<evidence type="ECO:0000256" key="2">
    <source>
        <dbReference type="ARBA" id="ARBA00022473"/>
    </source>
</evidence>
<organism evidence="21 22">
    <name type="scientific">Patiria miniata</name>
    <name type="common">Bat star</name>
    <name type="synonym">Asterina miniata</name>
    <dbReference type="NCBI Taxonomy" id="46514"/>
    <lineage>
        <taxon>Eukaryota</taxon>
        <taxon>Metazoa</taxon>
        <taxon>Echinodermata</taxon>
        <taxon>Eleutherozoa</taxon>
        <taxon>Asterozoa</taxon>
        <taxon>Asteroidea</taxon>
        <taxon>Valvatacea</taxon>
        <taxon>Valvatida</taxon>
        <taxon>Asterinidae</taxon>
        <taxon>Patiria</taxon>
    </lineage>
</organism>
<feature type="domain" description="Sushi" evidence="19">
    <location>
        <begin position="3273"/>
        <end position="3330"/>
    </location>
</feature>
<feature type="disulfide bond" evidence="14">
    <location>
        <begin position="2885"/>
        <end position="2912"/>
    </location>
</feature>
<keyword evidence="22" id="KW-1185">Reference proteome</keyword>
<keyword evidence="3 13" id="KW-0245">EGF-like domain</keyword>
<feature type="domain" description="Sushi" evidence="19">
    <location>
        <begin position="1914"/>
        <end position="1971"/>
    </location>
</feature>
<keyword evidence="11 13" id="KW-1015">Disulfide bond</keyword>
<evidence type="ECO:0000259" key="19">
    <source>
        <dbReference type="PROSITE" id="PS50923"/>
    </source>
</evidence>
<dbReference type="InterPro" id="IPR013320">
    <property type="entry name" value="ConA-like_dom_sf"/>
</dbReference>
<dbReference type="GO" id="GO:0051240">
    <property type="term" value="P:positive regulation of multicellular organismal process"/>
    <property type="evidence" value="ECO:0007669"/>
    <property type="project" value="UniProtKB-ARBA"/>
</dbReference>
<feature type="disulfide bond" evidence="14">
    <location>
        <begin position="1765"/>
        <end position="1792"/>
    </location>
</feature>
<evidence type="ECO:0000259" key="17">
    <source>
        <dbReference type="PROSITE" id="PS50234"/>
    </source>
</evidence>
<feature type="domain" description="HYR" evidence="18">
    <location>
        <begin position="644"/>
        <end position="726"/>
    </location>
</feature>
<feature type="domain" description="Sushi" evidence="19">
    <location>
        <begin position="458"/>
        <end position="517"/>
    </location>
</feature>
<dbReference type="GO" id="GO:0051241">
    <property type="term" value="P:negative regulation of multicellular organismal process"/>
    <property type="evidence" value="ECO:0007669"/>
    <property type="project" value="UniProtKB-ARBA"/>
</dbReference>
<keyword evidence="10" id="KW-1133">Transmembrane helix</keyword>
<feature type="disulfide bond" evidence="14">
    <location>
        <begin position="2710"/>
        <end position="2737"/>
    </location>
</feature>
<dbReference type="OMA" id="NKNWDGN"/>
<dbReference type="SMART" id="SM00179">
    <property type="entry name" value="EGF_CA"/>
    <property type="match status" value="6"/>
</dbReference>
<dbReference type="PROSITE" id="PS00010">
    <property type="entry name" value="ASX_HYDROXYL"/>
    <property type="match status" value="5"/>
</dbReference>
<feature type="disulfide bond" evidence="13">
    <location>
        <begin position="3343"/>
        <end position="3353"/>
    </location>
</feature>
<dbReference type="InterPro" id="IPR001759">
    <property type="entry name" value="PTX_dom"/>
</dbReference>
<feature type="disulfide bond" evidence="14">
    <location>
        <begin position="3004"/>
        <end position="3031"/>
    </location>
</feature>
<feature type="disulfide bond" evidence="13">
    <location>
        <begin position="3361"/>
        <end position="3370"/>
    </location>
</feature>
<feature type="domain" description="Sushi" evidence="19">
    <location>
        <begin position="2740"/>
        <end position="2798"/>
    </location>
</feature>
<dbReference type="SUPFAM" id="SSF57535">
    <property type="entry name" value="Complement control module/SCR domain"/>
    <property type="match status" value="32"/>
</dbReference>
<keyword evidence="7" id="KW-0677">Repeat</keyword>
<dbReference type="Gene3D" id="2.10.70.10">
    <property type="entry name" value="Complement Module, domain 1"/>
    <property type="match status" value="32"/>
</dbReference>
<feature type="disulfide bond" evidence="14">
    <location>
        <begin position="488"/>
        <end position="515"/>
    </location>
</feature>
<feature type="domain" description="Sushi" evidence="19">
    <location>
        <begin position="2089"/>
        <end position="2150"/>
    </location>
</feature>
<keyword evidence="10" id="KW-0472">Membrane</keyword>
<evidence type="ECO:0000256" key="1">
    <source>
        <dbReference type="ARBA" id="ARBA00004479"/>
    </source>
</evidence>
<keyword evidence="4 14" id="KW-0768">Sushi</keyword>
<evidence type="ECO:0000256" key="7">
    <source>
        <dbReference type="ARBA" id="ARBA00022737"/>
    </source>
</evidence>
<dbReference type="CDD" id="cd00033">
    <property type="entry name" value="CCP"/>
    <property type="match status" value="31"/>
</dbReference>
<reference evidence="21" key="1">
    <citation type="submission" date="2022-11" db="UniProtKB">
        <authorList>
            <consortium name="EnsemblMetazoa"/>
        </authorList>
    </citation>
    <scope>IDENTIFICATION</scope>
</reference>
<feature type="disulfide bond" evidence="14">
    <location>
        <begin position="3301"/>
        <end position="3328"/>
    </location>
</feature>
<feature type="disulfide bond" evidence="14">
    <location>
        <begin position="2652"/>
        <end position="2679"/>
    </location>
</feature>
<dbReference type="SMART" id="SM01411">
    <property type="entry name" value="Ephrin_rec_like"/>
    <property type="match status" value="4"/>
</dbReference>
<feature type="disulfide bond" evidence="14">
    <location>
        <begin position="3127"/>
        <end position="3154"/>
    </location>
</feature>
<dbReference type="GeneID" id="119737127"/>
<dbReference type="Gene3D" id="3.40.50.410">
    <property type="entry name" value="von Willebrand factor, type A domain"/>
    <property type="match status" value="1"/>
</dbReference>
<dbReference type="InterPro" id="IPR000152">
    <property type="entry name" value="EGF-type_Asp/Asn_hydroxyl_site"/>
</dbReference>
<dbReference type="FunFam" id="2.10.50.10:FF:000018">
    <property type="entry name" value="Sushi, von Willebrand factor type A, EGF and pentraxin domain-containing 1"/>
    <property type="match status" value="1"/>
</dbReference>
<dbReference type="GO" id="GO:0007219">
    <property type="term" value="P:Notch signaling pathway"/>
    <property type="evidence" value="ECO:0007669"/>
    <property type="project" value="UniProtKB-KW"/>
</dbReference>
<dbReference type="PROSITE" id="PS50234">
    <property type="entry name" value="VWFA"/>
    <property type="match status" value="1"/>
</dbReference>
<dbReference type="FunFam" id="2.10.25.10:FF:000327">
    <property type="entry name" value="neurogenic locus notch homolog protein 4"/>
    <property type="match status" value="1"/>
</dbReference>
<feature type="domain" description="EGF-like" evidence="16">
    <location>
        <begin position="1390"/>
        <end position="1426"/>
    </location>
</feature>
<dbReference type="FunFam" id="2.10.25.10:FF:000143">
    <property type="entry name" value="Protein crumbs 1"/>
    <property type="match status" value="1"/>
</dbReference>
<feature type="domain" description="VWFA" evidence="17">
    <location>
        <begin position="161"/>
        <end position="344"/>
    </location>
</feature>
<dbReference type="PROSITE" id="PS01187">
    <property type="entry name" value="EGF_CA"/>
    <property type="match status" value="2"/>
</dbReference>
<feature type="disulfide bond" evidence="13">
    <location>
        <begin position="1416"/>
        <end position="1425"/>
    </location>
</feature>
<dbReference type="PANTHER" id="PTHR19325:SF575">
    <property type="entry name" value="LOCOMOTION-RELATED PROTEIN HIKARU GENKI"/>
    <property type="match status" value="1"/>
</dbReference>
<keyword evidence="8" id="KW-0106">Calcium</keyword>
<feature type="domain" description="HYR" evidence="18">
    <location>
        <begin position="727"/>
        <end position="809"/>
    </location>
</feature>
<feature type="disulfide bond" evidence="13">
    <location>
        <begin position="1378"/>
        <end position="1387"/>
    </location>
</feature>